<comment type="caution">
    <text evidence="1">The sequence shown here is derived from an EMBL/GenBank/DDBJ whole genome shotgun (WGS) entry which is preliminary data.</text>
</comment>
<accession>A0ABT2N9T6</accession>
<organism evidence="1 2">
    <name type="scientific">Laspinema olomoucense D3b</name>
    <dbReference type="NCBI Taxonomy" id="2953688"/>
    <lineage>
        <taxon>Bacteria</taxon>
        <taxon>Bacillati</taxon>
        <taxon>Cyanobacteriota</taxon>
        <taxon>Cyanophyceae</taxon>
        <taxon>Oscillatoriophycideae</taxon>
        <taxon>Oscillatoriales</taxon>
        <taxon>Laspinemataceae</taxon>
        <taxon>Laspinema</taxon>
        <taxon>Laspinema olomoucense</taxon>
    </lineage>
</organism>
<evidence type="ECO:0000313" key="2">
    <source>
        <dbReference type="Proteomes" id="UP001525961"/>
    </source>
</evidence>
<reference evidence="1 2" key="1">
    <citation type="journal article" date="2022" name="Front. Microbiol.">
        <title>High genomic differentiation and limited gene flow indicate recent cryptic speciation within the genus Laspinema (cyanobacteria).</title>
        <authorList>
            <person name="Stanojkovic A."/>
            <person name="Skoupy S."/>
            <person name="Skaloud P."/>
            <person name="Dvorak P."/>
        </authorList>
    </citation>
    <scope>NUCLEOTIDE SEQUENCE [LARGE SCALE GENOMIC DNA]</scope>
    <source>
        <strain evidence="1 2">D3b</strain>
    </source>
</reference>
<evidence type="ECO:0000313" key="1">
    <source>
        <dbReference type="EMBL" id="MCT7979465.1"/>
    </source>
</evidence>
<dbReference type="EMBL" id="JAMXFA010000023">
    <property type="protein sequence ID" value="MCT7979465.1"/>
    <property type="molecule type" value="Genomic_DNA"/>
</dbReference>
<gene>
    <name evidence="1" type="ORF">NG792_17255</name>
</gene>
<protein>
    <submittedName>
        <fullName evidence="1">Uncharacterized protein</fullName>
    </submittedName>
</protein>
<sequence length="126" mass="13989">MELSQLATLTVSAVISVLNQTTGGALQEVGSQIVQFLQSRFKDRMNIQEVQEQPKIIQQAIISESLADAQFRTALEDLITKFNSIKNQQPGYTQNNFGNLNINAAGNQGQVTGIDQSQNFHFRSKF</sequence>
<dbReference type="Proteomes" id="UP001525961">
    <property type="component" value="Unassembled WGS sequence"/>
</dbReference>
<keyword evidence="2" id="KW-1185">Reference proteome</keyword>
<dbReference type="RefSeq" id="WP_261236215.1">
    <property type="nucleotide sequence ID" value="NZ_JAMXFA010000023.1"/>
</dbReference>
<name>A0ABT2N9T6_9CYAN</name>
<proteinExistence type="predicted"/>